<dbReference type="InterPro" id="IPR031100">
    <property type="entry name" value="LOG_fam"/>
</dbReference>
<comment type="caution">
    <text evidence="3">The sequence shown here is derived from an EMBL/GenBank/DDBJ whole genome shotgun (WGS) entry which is preliminary data.</text>
</comment>
<keyword evidence="2" id="KW-0378">Hydrolase</keyword>
<proteinExistence type="inferred from homology"/>
<reference evidence="3 4" key="1">
    <citation type="submission" date="2021-01" db="EMBL/GenBank/DDBJ databases">
        <title>Genomic Encyclopedia of Type Strains, Phase IV (KMG-IV): sequencing the most valuable type-strain genomes for metagenomic binning, comparative biology and taxonomic classification.</title>
        <authorList>
            <person name="Goeker M."/>
        </authorList>
    </citation>
    <scope>NUCLEOTIDE SEQUENCE [LARGE SCALE GENOMIC DNA]</scope>
    <source>
        <strain evidence="3 4">DSM 100968</strain>
    </source>
</reference>
<dbReference type="EMBL" id="JAFBEV010000007">
    <property type="protein sequence ID" value="MBM7657668.1"/>
    <property type="molecule type" value="Genomic_DNA"/>
</dbReference>
<evidence type="ECO:0000313" key="4">
    <source>
        <dbReference type="Proteomes" id="UP000823201"/>
    </source>
</evidence>
<accession>A0ABS2Q793</accession>
<dbReference type="RefSeq" id="WP_239529846.1">
    <property type="nucleotide sequence ID" value="NZ_CBCRXA010000005.1"/>
</dbReference>
<dbReference type="Gene3D" id="3.40.50.450">
    <property type="match status" value="1"/>
</dbReference>
<dbReference type="NCBIfam" id="TIGR00730">
    <property type="entry name" value="Rossman fold protein, TIGR00730 family"/>
    <property type="match status" value="1"/>
</dbReference>
<organism evidence="3 4">
    <name type="scientific">Sporolactobacillus spathodeae</name>
    <dbReference type="NCBI Taxonomy" id="1465502"/>
    <lineage>
        <taxon>Bacteria</taxon>
        <taxon>Bacillati</taxon>
        <taxon>Bacillota</taxon>
        <taxon>Bacilli</taxon>
        <taxon>Bacillales</taxon>
        <taxon>Sporolactobacillaceae</taxon>
        <taxon>Sporolactobacillus</taxon>
    </lineage>
</organism>
<evidence type="ECO:0000313" key="3">
    <source>
        <dbReference type="EMBL" id="MBM7657668.1"/>
    </source>
</evidence>
<dbReference type="SUPFAM" id="SSF102405">
    <property type="entry name" value="MCP/YpsA-like"/>
    <property type="match status" value="1"/>
</dbReference>
<dbReference type="PANTHER" id="PTHR31223">
    <property type="entry name" value="LOG FAMILY PROTEIN YJL055W"/>
    <property type="match status" value="1"/>
</dbReference>
<protein>
    <recommendedName>
        <fullName evidence="2">Cytokinin riboside 5'-monophosphate phosphoribohydrolase</fullName>
        <ecNumber evidence="2">3.2.2.n1</ecNumber>
    </recommendedName>
</protein>
<gene>
    <name evidence="3" type="ORF">JOC27_001117</name>
</gene>
<keyword evidence="4" id="KW-1185">Reference proteome</keyword>
<dbReference type="Proteomes" id="UP000823201">
    <property type="component" value="Unassembled WGS sequence"/>
</dbReference>
<dbReference type="EC" id="3.2.2.n1" evidence="2"/>
<sequence length="189" mass="20545">MKRLTVFCGANPGTDPIYMQAAHELGIWLAERQVALVYGGASVGLMGACADAVLAHGGQAIGVMPELLQQRGIAHPKLNELIVVPDMQARKAKMLELADACLALPGGIGTMEEIFDAISWSQLGLHRKPCAFYNINGYYKSLAAFLDRTVSEGFLSGGNREKIIISDSLDIIEQCFATYVPPERRTYSR</sequence>
<dbReference type="PANTHER" id="PTHR31223:SF70">
    <property type="entry name" value="LOG FAMILY PROTEIN YJL055W"/>
    <property type="match status" value="1"/>
</dbReference>
<dbReference type="Pfam" id="PF03641">
    <property type="entry name" value="Lysine_decarbox"/>
    <property type="match status" value="1"/>
</dbReference>
<comment type="similarity">
    <text evidence="1 2">Belongs to the LOG family.</text>
</comment>
<evidence type="ECO:0000256" key="1">
    <source>
        <dbReference type="ARBA" id="ARBA00006763"/>
    </source>
</evidence>
<evidence type="ECO:0000256" key="2">
    <source>
        <dbReference type="RuleBase" id="RU363015"/>
    </source>
</evidence>
<keyword evidence="2" id="KW-0203">Cytokinin biosynthesis</keyword>
<dbReference type="InterPro" id="IPR005269">
    <property type="entry name" value="LOG"/>
</dbReference>
<name>A0ABS2Q793_9BACL</name>